<keyword evidence="4" id="KW-1185">Reference proteome</keyword>
<dbReference type="PANTHER" id="PTHR46105:SF28">
    <property type="entry name" value="ZINC FINGER PROTEIN 37-LIKE"/>
    <property type="match status" value="1"/>
</dbReference>
<dbReference type="Proteomes" id="UP001221898">
    <property type="component" value="Unassembled WGS sequence"/>
</dbReference>
<evidence type="ECO:0000313" key="3">
    <source>
        <dbReference type="EMBL" id="KAJ8403818.1"/>
    </source>
</evidence>
<dbReference type="SMART" id="SM00225">
    <property type="entry name" value="BTB"/>
    <property type="match status" value="1"/>
</dbReference>
<feature type="domain" description="BTB" evidence="2">
    <location>
        <begin position="37"/>
        <end position="103"/>
    </location>
</feature>
<dbReference type="EMBL" id="JAINUG010000056">
    <property type="protein sequence ID" value="KAJ8403818.1"/>
    <property type="molecule type" value="Genomic_DNA"/>
</dbReference>
<sequence>MATQLKEMESLVHYTNPAHALALLDVLNEQRLKGQLCDVVLIVGDQKLQAHRSVLAASSEYFLSLFARRGAEACTVVQLDFCEPDALENVLNYLYTSSLFVDKQSMAAIQELGYSLGIPYLTGIMLKKPHVSYSISTKRTSFPEGADFGYLKRTAVMCQSLPDKPGTGSHIKILNPQEGATEKHTPAMKGQRDFDRYSRCWYRASDDHIQHQMGICSQRRRTNADDRQKRSTHKKSVA</sequence>
<proteinExistence type="predicted"/>
<feature type="region of interest" description="Disordered" evidence="1">
    <location>
        <begin position="212"/>
        <end position="238"/>
    </location>
</feature>
<gene>
    <name evidence="3" type="ORF">AAFF_G00346860</name>
</gene>
<protein>
    <recommendedName>
        <fullName evidence="2">BTB domain-containing protein</fullName>
    </recommendedName>
</protein>
<dbReference type="Gene3D" id="3.30.710.10">
    <property type="entry name" value="Potassium Channel Kv1.1, Chain A"/>
    <property type="match status" value="1"/>
</dbReference>
<evidence type="ECO:0000259" key="2">
    <source>
        <dbReference type="PROSITE" id="PS50097"/>
    </source>
</evidence>
<dbReference type="SUPFAM" id="SSF54695">
    <property type="entry name" value="POZ domain"/>
    <property type="match status" value="1"/>
</dbReference>
<dbReference type="Pfam" id="PF00651">
    <property type="entry name" value="BTB"/>
    <property type="match status" value="1"/>
</dbReference>
<dbReference type="GO" id="GO:0000978">
    <property type="term" value="F:RNA polymerase II cis-regulatory region sequence-specific DNA binding"/>
    <property type="evidence" value="ECO:0007669"/>
    <property type="project" value="TreeGrafter"/>
</dbReference>
<name>A0AAD7SK93_9TELE</name>
<dbReference type="InterPro" id="IPR000210">
    <property type="entry name" value="BTB/POZ_dom"/>
</dbReference>
<dbReference type="AlphaFoldDB" id="A0AAD7SK93"/>
<organism evidence="3 4">
    <name type="scientific">Aldrovandia affinis</name>
    <dbReference type="NCBI Taxonomy" id="143900"/>
    <lineage>
        <taxon>Eukaryota</taxon>
        <taxon>Metazoa</taxon>
        <taxon>Chordata</taxon>
        <taxon>Craniata</taxon>
        <taxon>Vertebrata</taxon>
        <taxon>Euteleostomi</taxon>
        <taxon>Actinopterygii</taxon>
        <taxon>Neopterygii</taxon>
        <taxon>Teleostei</taxon>
        <taxon>Notacanthiformes</taxon>
        <taxon>Halosauridae</taxon>
        <taxon>Aldrovandia</taxon>
    </lineage>
</organism>
<dbReference type="FunFam" id="3.30.710.10:FF:000065">
    <property type="entry name" value="zinc finger and BTB domain-containing protein 21"/>
    <property type="match status" value="1"/>
</dbReference>
<dbReference type="InterPro" id="IPR050457">
    <property type="entry name" value="ZnFinger_BTB_dom_contain"/>
</dbReference>
<dbReference type="PROSITE" id="PS50097">
    <property type="entry name" value="BTB"/>
    <property type="match status" value="1"/>
</dbReference>
<evidence type="ECO:0000313" key="4">
    <source>
        <dbReference type="Proteomes" id="UP001221898"/>
    </source>
</evidence>
<comment type="caution">
    <text evidence="3">The sequence shown here is derived from an EMBL/GenBank/DDBJ whole genome shotgun (WGS) entry which is preliminary data.</text>
</comment>
<evidence type="ECO:0000256" key="1">
    <source>
        <dbReference type="SAM" id="MobiDB-lite"/>
    </source>
</evidence>
<dbReference type="InterPro" id="IPR011333">
    <property type="entry name" value="SKP1/BTB/POZ_sf"/>
</dbReference>
<reference evidence="3" key="1">
    <citation type="journal article" date="2023" name="Science">
        <title>Genome structures resolve the early diversification of teleost fishes.</title>
        <authorList>
            <person name="Parey E."/>
            <person name="Louis A."/>
            <person name="Montfort J."/>
            <person name="Bouchez O."/>
            <person name="Roques C."/>
            <person name="Iampietro C."/>
            <person name="Lluch J."/>
            <person name="Castinel A."/>
            <person name="Donnadieu C."/>
            <person name="Desvignes T."/>
            <person name="Floi Bucao C."/>
            <person name="Jouanno E."/>
            <person name="Wen M."/>
            <person name="Mejri S."/>
            <person name="Dirks R."/>
            <person name="Jansen H."/>
            <person name="Henkel C."/>
            <person name="Chen W.J."/>
            <person name="Zahm M."/>
            <person name="Cabau C."/>
            <person name="Klopp C."/>
            <person name="Thompson A.W."/>
            <person name="Robinson-Rechavi M."/>
            <person name="Braasch I."/>
            <person name="Lecointre G."/>
            <person name="Bobe J."/>
            <person name="Postlethwait J.H."/>
            <person name="Berthelot C."/>
            <person name="Roest Crollius H."/>
            <person name="Guiguen Y."/>
        </authorList>
    </citation>
    <scope>NUCLEOTIDE SEQUENCE</scope>
    <source>
        <strain evidence="3">NC1722</strain>
    </source>
</reference>
<accession>A0AAD7SK93</accession>
<dbReference type="PANTHER" id="PTHR46105">
    <property type="entry name" value="AGAP004733-PA"/>
    <property type="match status" value="1"/>
</dbReference>
<dbReference type="GO" id="GO:0000981">
    <property type="term" value="F:DNA-binding transcription factor activity, RNA polymerase II-specific"/>
    <property type="evidence" value="ECO:0007669"/>
    <property type="project" value="TreeGrafter"/>
</dbReference>